<evidence type="ECO:0000313" key="3">
    <source>
        <dbReference type="EMBL" id="GAA1109923.1"/>
    </source>
</evidence>
<keyword evidence="2" id="KW-1133">Transmembrane helix</keyword>
<keyword evidence="2" id="KW-0472">Membrane</keyword>
<name>A0ABN1TZP6_9ACTN</name>
<comment type="caution">
    <text evidence="3">The sequence shown here is derived from an EMBL/GenBank/DDBJ whole genome shotgun (WGS) entry which is preliminary data.</text>
</comment>
<keyword evidence="4" id="KW-1185">Reference proteome</keyword>
<keyword evidence="2" id="KW-0812">Transmembrane</keyword>
<feature type="compositionally biased region" description="Low complexity" evidence="1">
    <location>
        <begin position="215"/>
        <end position="229"/>
    </location>
</feature>
<evidence type="ECO:0008006" key="5">
    <source>
        <dbReference type="Google" id="ProtNLM"/>
    </source>
</evidence>
<feature type="region of interest" description="Disordered" evidence="1">
    <location>
        <begin position="200"/>
        <end position="229"/>
    </location>
</feature>
<evidence type="ECO:0000256" key="2">
    <source>
        <dbReference type="SAM" id="Phobius"/>
    </source>
</evidence>
<proteinExistence type="predicted"/>
<sequence>MSHQPPLPPPGSNPYGDPVPPQQPGQAPYVPLPPVQQPLWQGQQAPIEGQPWPSQPPVAPRRRRPWFLPAVALGVLLLVALGVVLAVVLTRDDAPEPLRVADLEVGDCIASEAIAQGDLAVDDLSVVSCSAAHHGEVYATFDASDDALDLDAAGRLCSTELTASGRSLAEVTAAGQELRPLAADDDLRAGTAVVCFLRNSDGSPLTGSPARDTDSSTTPSSTNPTSTEE</sequence>
<feature type="region of interest" description="Disordered" evidence="1">
    <location>
        <begin position="1"/>
        <end position="59"/>
    </location>
</feature>
<dbReference type="EMBL" id="BAAALG010000012">
    <property type="protein sequence ID" value="GAA1109923.1"/>
    <property type="molecule type" value="Genomic_DNA"/>
</dbReference>
<evidence type="ECO:0000313" key="4">
    <source>
        <dbReference type="Proteomes" id="UP001501581"/>
    </source>
</evidence>
<organism evidence="3 4">
    <name type="scientific">Nocardioides dubius</name>
    <dbReference type="NCBI Taxonomy" id="317019"/>
    <lineage>
        <taxon>Bacteria</taxon>
        <taxon>Bacillati</taxon>
        <taxon>Actinomycetota</taxon>
        <taxon>Actinomycetes</taxon>
        <taxon>Propionibacteriales</taxon>
        <taxon>Nocardioidaceae</taxon>
        <taxon>Nocardioides</taxon>
    </lineage>
</organism>
<protein>
    <recommendedName>
        <fullName evidence="5">Septum formation-related domain-containing protein</fullName>
    </recommendedName>
</protein>
<dbReference type="Proteomes" id="UP001501581">
    <property type="component" value="Unassembled WGS sequence"/>
</dbReference>
<gene>
    <name evidence="3" type="ORF">GCM10009668_33080</name>
</gene>
<feature type="transmembrane region" description="Helical" evidence="2">
    <location>
        <begin position="66"/>
        <end position="89"/>
    </location>
</feature>
<accession>A0ABN1TZP6</accession>
<evidence type="ECO:0000256" key="1">
    <source>
        <dbReference type="SAM" id="MobiDB-lite"/>
    </source>
</evidence>
<feature type="compositionally biased region" description="Low complexity" evidence="1">
    <location>
        <begin position="37"/>
        <end position="46"/>
    </location>
</feature>
<dbReference type="SUPFAM" id="SSF81995">
    <property type="entry name" value="beta-sandwich domain of Sec23/24"/>
    <property type="match status" value="1"/>
</dbReference>
<reference evidence="3 4" key="1">
    <citation type="journal article" date="2019" name="Int. J. Syst. Evol. Microbiol.">
        <title>The Global Catalogue of Microorganisms (GCM) 10K type strain sequencing project: providing services to taxonomists for standard genome sequencing and annotation.</title>
        <authorList>
            <consortium name="The Broad Institute Genomics Platform"/>
            <consortium name="The Broad Institute Genome Sequencing Center for Infectious Disease"/>
            <person name="Wu L."/>
            <person name="Ma J."/>
        </authorList>
    </citation>
    <scope>NUCLEOTIDE SEQUENCE [LARGE SCALE GENOMIC DNA]</scope>
    <source>
        <strain evidence="3 4">JCM 13008</strain>
    </source>
</reference>
<feature type="compositionally biased region" description="Pro residues" evidence="1">
    <location>
        <begin position="1"/>
        <end position="23"/>
    </location>
</feature>